<feature type="chain" id="PRO_5031121571" evidence="1">
    <location>
        <begin position="23"/>
        <end position="291"/>
    </location>
</feature>
<feature type="signal peptide" evidence="1">
    <location>
        <begin position="1"/>
        <end position="22"/>
    </location>
</feature>
<dbReference type="RefSeq" id="WP_154424287.1">
    <property type="nucleotide sequence ID" value="NZ_VUNN01000001.1"/>
</dbReference>
<gene>
    <name evidence="3" type="ORF">FYJ80_01140</name>
</gene>
<dbReference type="GO" id="GO:0004197">
    <property type="term" value="F:cysteine-type endopeptidase activity"/>
    <property type="evidence" value="ECO:0007669"/>
    <property type="project" value="InterPro"/>
</dbReference>
<dbReference type="Pfam" id="PF00656">
    <property type="entry name" value="Peptidase_C14"/>
    <property type="match status" value="1"/>
</dbReference>
<organism evidence="3 4">
    <name type="scientific">Bullifex porci</name>
    <dbReference type="NCBI Taxonomy" id="2606638"/>
    <lineage>
        <taxon>Bacteria</taxon>
        <taxon>Pseudomonadati</taxon>
        <taxon>Spirochaetota</taxon>
        <taxon>Spirochaetia</taxon>
        <taxon>Spirochaetales</taxon>
        <taxon>Spirochaetaceae</taxon>
        <taxon>Bullifex</taxon>
    </lineage>
</organism>
<protein>
    <submittedName>
        <fullName evidence="3">Caspase family protein</fullName>
    </submittedName>
</protein>
<dbReference type="InterPro" id="IPR011600">
    <property type="entry name" value="Pept_C14_caspase"/>
</dbReference>
<keyword evidence="1" id="KW-0732">Signal</keyword>
<sequence length="291" mass="32937">MKKLLLIILATLIILTSCELTTKQNNSQRNVYLISLALNYETSNHSLNYTLNDQEGIFTEIKYLSHDTSSPFNYYLLTEDGTKLTINENGNIAEEAISFFAPSNKIKDLVLSKLSTYSASMDENDILVFHYSGHGIEDGGLVYHIQELDNNNTGHKHNVLTISNDDLVNAIKGYKGVKLLLLDSCYSGVHYNEIANEYNKSSIKYLFEAPQLRRNIFTLTASSSTELAEELSGYGQLSKCFLEALGFNTSTKMPGRRYSKLWFSELVTYVQKYITSLQHPQGNEIKDFILF</sequence>
<evidence type="ECO:0000259" key="2">
    <source>
        <dbReference type="Pfam" id="PF00656"/>
    </source>
</evidence>
<dbReference type="EMBL" id="VUNN01000001">
    <property type="protein sequence ID" value="MSU05391.1"/>
    <property type="molecule type" value="Genomic_DNA"/>
</dbReference>
<dbReference type="GO" id="GO:0006508">
    <property type="term" value="P:proteolysis"/>
    <property type="evidence" value="ECO:0007669"/>
    <property type="project" value="InterPro"/>
</dbReference>
<reference evidence="3 4" key="1">
    <citation type="submission" date="2019-08" db="EMBL/GenBank/DDBJ databases">
        <title>In-depth cultivation of the pig gut microbiome towards novel bacterial diversity and tailored functional studies.</title>
        <authorList>
            <person name="Wylensek D."/>
            <person name="Hitch T.C.A."/>
            <person name="Clavel T."/>
        </authorList>
    </citation>
    <scope>NUCLEOTIDE SEQUENCE [LARGE SCALE GENOMIC DNA]</scope>
    <source>
        <strain evidence="3 4">NM-380-WT-3C1</strain>
    </source>
</reference>
<comment type="caution">
    <text evidence="3">The sequence shown here is derived from an EMBL/GenBank/DDBJ whole genome shotgun (WGS) entry which is preliminary data.</text>
</comment>
<name>A0A7X2TPF5_9SPIO</name>
<dbReference type="PROSITE" id="PS51257">
    <property type="entry name" value="PROKAR_LIPOPROTEIN"/>
    <property type="match status" value="1"/>
</dbReference>
<keyword evidence="4" id="KW-1185">Reference proteome</keyword>
<dbReference type="Gene3D" id="3.40.50.1460">
    <property type="match status" value="1"/>
</dbReference>
<evidence type="ECO:0000256" key="1">
    <source>
        <dbReference type="SAM" id="SignalP"/>
    </source>
</evidence>
<feature type="domain" description="Peptidase C14 caspase" evidence="2">
    <location>
        <begin position="108"/>
        <end position="244"/>
    </location>
</feature>
<dbReference type="Proteomes" id="UP000460549">
    <property type="component" value="Unassembled WGS sequence"/>
</dbReference>
<accession>A0A7X2TPF5</accession>
<evidence type="ECO:0000313" key="3">
    <source>
        <dbReference type="EMBL" id="MSU05391.1"/>
    </source>
</evidence>
<proteinExistence type="predicted"/>
<dbReference type="AlphaFoldDB" id="A0A7X2TPF5"/>
<evidence type="ECO:0000313" key="4">
    <source>
        <dbReference type="Proteomes" id="UP000460549"/>
    </source>
</evidence>